<name>A0A0K0F471_STRVS</name>
<evidence type="ECO:0000256" key="1">
    <source>
        <dbReference type="SAM" id="Phobius"/>
    </source>
</evidence>
<dbReference type="GO" id="GO:0016020">
    <property type="term" value="C:membrane"/>
    <property type="evidence" value="ECO:0007669"/>
    <property type="project" value="InterPro"/>
</dbReference>
<dbReference type="WBParaSite" id="SVE_0360700.1">
    <property type="protein sequence ID" value="SVE_0360700.1"/>
    <property type="gene ID" value="SVE_0360700"/>
</dbReference>
<dbReference type="AlphaFoldDB" id="A0A0K0F471"/>
<keyword evidence="1" id="KW-0472">Membrane</keyword>
<reference evidence="3" key="2">
    <citation type="submission" date="2015-08" db="UniProtKB">
        <authorList>
            <consortium name="WormBaseParasite"/>
        </authorList>
    </citation>
    <scope>IDENTIFICATION</scope>
</reference>
<proteinExistence type="predicted"/>
<keyword evidence="2" id="KW-1185">Reference proteome</keyword>
<organism evidence="2 3">
    <name type="scientific">Strongyloides venezuelensis</name>
    <name type="common">Threadworm</name>
    <dbReference type="NCBI Taxonomy" id="75913"/>
    <lineage>
        <taxon>Eukaryota</taxon>
        <taxon>Metazoa</taxon>
        <taxon>Ecdysozoa</taxon>
        <taxon>Nematoda</taxon>
        <taxon>Chromadorea</taxon>
        <taxon>Rhabditida</taxon>
        <taxon>Tylenchina</taxon>
        <taxon>Panagrolaimomorpha</taxon>
        <taxon>Strongyloidoidea</taxon>
        <taxon>Strongyloididae</taxon>
        <taxon>Strongyloides</taxon>
    </lineage>
</organism>
<dbReference type="Pfam" id="PF03567">
    <property type="entry name" value="Sulfotransfer_2"/>
    <property type="match status" value="1"/>
</dbReference>
<dbReference type="PANTHER" id="PTHR22900:SF5">
    <property type="entry name" value="PROTEIN CBG14245"/>
    <property type="match status" value="1"/>
</dbReference>
<dbReference type="GO" id="GO:0047756">
    <property type="term" value="F:chondroitin 4-sulfotransferase activity"/>
    <property type="evidence" value="ECO:0007669"/>
    <property type="project" value="InterPro"/>
</dbReference>
<feature type="transmembrane region" description="Helical" evidence="1">
    <location>
        <begin position="12"/>
        <end position="30"/>
    </location>
</feature>
<dbReference type="PANTHER" id="PTHR22900">
    <property type="entry name" value="PROTEIN CBG14245-RELATED"/>
    <property type="match status" value="1"/>
</dbReference>
<dbReference type="InterPro" id="IPR007669">
    <property type="entry name" value="Chst-1-like"/>
</dbReference>
<keyword evidence="1" id="KW-1133">Transmembrane helix</keyword>
<sequence length="356" mass="42161">MYYPSNVVSKLNIYKPLIIVLSILAWIYLLNIFNLENEKFVNDLYLASNKVGADSKENEITVNENEILSVLYDKEEFDEIISPFVSITIRDRIRVSHKYKLLSCSLHKHLSSMISPAMCYLKDEHEYVEKYGDIIAENQNACINSGDFHHNILEVLKYNELDDWIFFSLSRDPIERFISGFSNICIDILNMEQRALCYNCGSNMDCFVTTLYKDILNYSRTRRVMNYFIAAHFFPQNWMCDYFQFFKKYIIIPYSSKRNKEVELLGNLKRVFDKASIPQESQKFIITKFNSTKTVHSTIDSESHKVAVKMLYESPKLMRILYKIFYYDFILFNYSIPEEYLPKVAPVKKLTEYRLR</sequence>
<dbReference type="GO" id="GO:0050650">
    <property type="term" value="P:chondroitin sulfate proteoglycan biosynthetic process"/>
    <property type="evidence" value="ECO:0007669"/>
    <property type="project" value="InterPro"/>
</dbReference>
<reference evidence="2" key="1">
    <citation type="submission" date="2014-07" db="EMBL/GenBank/DDBJ databases">
        <authorList>
            <person name="Martin A.A"/>
            <person name="De Silva N."/>
        </authorList>
    </citation>
    <scope>NUCLEOTIDE SEQUENCE</scope>
</reference>
<evidence type="ECO:0000313" key="3">
    <source>
        <dbReference type="WBParaSite" id="SVE_0360700.1"/>
    </source>
</evidence>
<protein>
    <submittedName>
        <fullName evidence="3">Uncharacterized protein</fullName>
    </submittedName>
</protein>
<evidence type="ECO:0000313" key="2">
    <source>
        <dbReference type="Proteomes" id="UP000035680"/>
    </source>
</evidence>
<dbReference type="Proteomes" id="UP000035680">
    <property type="component" value="Unassembled WGS sequence"/>
</dbReference>
<keyword evidence="1" id="KW-0812">Transmembrane</keyword>
<dbReference type="GO" id="GO:1902884">
    <property type="term" value="P:positive regulation of response to oxidative stress"/>
    <property type="evidence" value="ECO:0007669"/>
    <property type="project" value="InterPro"/>
</dbReference>
<dbReference type="InterPro" id="IPR005331">
    <property type="entry name" value="Sulfotransferase"/>
</dbReference>
<accession>A0A0K0F471</accession>